<comment type="caution">
    <text evidence="1">The sequence shown here is derived from an EMBL/GenBank/DDBJ whole genome shotgun (WGS) entry which is preliminary data.</text>
</comment>
<name>A0ABU2Y8D4_9FLAO</name>
<organism evidence="1 2">
    <name type="scientific">Urechidicola vernalis</name>
    <dbReference type="NCBI Taxonomy" id="3075600"/>
    <lineage>
        <taxon>Bacteria</taxon>
        <taxon>Pseudomonadati</taxon>
        <taxon>Bacteroidota</taxon>
        <taxon>Flavobacteriia</taxon>
        <taxon>Flavobacteriales</taxon>
        <taxon>Flavobacteriaceae</taxon>
        <taxon>Urechidicola</taxon>
    </lineage>
</organism>
<accession>A0ABU2Y8D4</accession>
<dbReference type="EMBL" id="JAVRHV010000004">
    <property type="protein sequence ID" value="MDT0553318.1"/>
    <property type="molecule type" value="Genomic_DNA"/>
</dbReference>
<dbReference type="InterPro" id="IPR047690">
    <property type="entry name" value="IPExxxVDY_fam"/>
</dbReference>
<dbReference type="NCBIfam" id="NF033205">
    <property type="entry name" value="IPExxxVDY"/>
    <property type="match status" value="1"/>
</dbReference>
<protein>
    <submittedName>
        <fullName evidence="1">IPExxxVDY family protein</fullName>
    </submittedName>
</protein>
<keyword evidence="2" id="KW-1185">Reference proteome</keyword>
<proteinExistence type="predicted"/>
<evidence type="ECO:0000313" key="1">
    <source>
        <dbReference type="EMBL" id="MDT0553318.1"/>
    </source>
</evidence>
<evidence type="ECO:0000313" key="2">
    <source>
        <dbReference type="Proteomes" id="UP001252186"/>
    </source>
</evidence>
<dbReference type="RefSeq" id="WP_311593318.1">
    <property type="nucleotide sequence ID" value="NZ_JAVRHV010000004.1"/>
</dbReference>
<sequence>MRFELDLGDDYSLIGIHTSEEDYRLAFLLNRHLKTNFTNSKNQLDFKNDVASFSVFEFINEQHQLTIHLIANKFVGNARQSTELNLFNSEVQFSNISYLIPEKKNIDYFLKIEGDITNNELNKRIDKINKINQIITSYQINPAELKSKDYLIF</sequence>
<gene>
    <name evidence="1" type="ORF">RM519_08690</name>
</gene>
<dbReference type="Proteomes" id="UP001252186">
    <property type="component" value="Unassembled WGS sequence"/>
</dbReference>
<reference evidence="1 2" key="1">
    <citation type="submission" date="2023-09" db="EMBL/GenBank/DDBJ databases">
        <authorList>
            <person name="Rey-Velasco X."/>
        </authorList>
    </citation>
    <scope>NUCLEOTIDE SEQUENCE [LARGE SCALE GENOMIC DNA]</scope>
    <source>
        <strain evidence="1 2">P050</strain>
    </source>
</reference>